<dbReference type="AlphaFoldDB" id="A0A9D2TPH8"/>
<evidence type="ECO:0000259" key="2">
    <source>
        <dbReference type="Pfam" id="PF00582"/>
    </source>
</evidence>
<evidence type="ECO:0000313" key="3">
    <source>
        <dbReference type="EMBL" id="HJC84074.1"/>
    </source>
</evidence>
<feature type="domain" description="UspA" evidence="2">
    <location>
        <begin position="1"/>
        <end position="151"/>
    </location>
</feature>
<sequence>MTKIILTGVDSSRTALLAAEKAADLAASYGGALHICSAYSKASEDALESARSSSASRVTSESLDKLTAGLSKAAQDVAESVADVLRESYPELTIEVSAAAGSPADVLLAKATELGADVIVVGNKRVQGVSRILGSVARKVAAEATCDLYIAHTTPR</sequence>
<dbReference type="Pfam" id="PF00582">
    <property type="entry name" value="Usp"/>
    <property type="match status" value="1"/>
</dbReference>
<dbReference type="SUPFAM" id="SSF52402">
    <property type="entry name" value="Adenine nucleotide alpha hydrolases-like"/>
    <property type="match status" value="1"/>
</dbReference>
<accession>A0A9D2TPH8</accession>
<dbReference type="InterPro" id="IPR006016">
    <property type="entry name" value="UspA"/>
</dbReference>
<dbReference type="EMBL" id="DWVP01000001">
    <property type="protein sequence ID" value="HJC84074.1"/>
    <property type="molecule type" value="Genomic_DNA"/>
</dbReference>
<dbReference type="PANTHER" id="PTHR46268">
    <property type="entry name" value="STRESS RESPONSE PROTEIN NHAX"/>
    <property type="match status" value="1"/>
</dbReference>
<dbReference type="PRINTS" id="PR01438">
    <property type="entry name" value="UNVRSLSTRESS"/>
</dbReference>
<dbReference type="CDD" id="cd00293">
    <property type="entry name" value="USP-like"/>
    <property type="match status" value="1"/>
</dbReference>
<reference evidence="3" key="2">
    <citation type="submission" date="2021-04" db="EMBL/GenBank/DDBJ databases">
        <authorList>
            <person name="Gilroy R."/>
        </authorList>
    </citation>
    <scope>NUCLEOTIDE SEQUENCE</scope>
    <source>
        <strain evidence="3">ChiHjej13B12-4958</strain>
    </source>
</reference>
<dbReference type="Proteomes" id="UP000823858">
    <property type="component" value="Unassembled WGS sequence"/>
</dbReference>
<dbReference type="Gene3D" id="3.40.50.620">
    <property type="entry name" value="HUPs"/>
    <property type="match status" value="1"/>
</dbReference>
<gene>
    <name evidence="3" type="ORF">H9751_00695</name>
</gene>
<dbReference type="PANTHER" id="PTHR46268:SF6">
    <property type="entry name" value="UNIVERSAL STRESS PROTEIN UP12"/>
    <property type="match status" value="1"/>
</dbReference>
<comment type="caution">
    <text evidence="3">The sequence shown here is derived from an EMBL/GenBank/DDBJ whole genome shotgun (WGS) entry which is preliminary data.</text>
</comment>
<dbReference type="InterPro" id="IPR014729">
    <property type="entry name" value="Rossmann-like_a/b/a_fold"/>
</dbReference>
<reference evidence="3" key="1">
    <citation type="journal article" date="2021" name="PeerJ">
        <title>Extensive microbial diversity within the chicken gut microbiome revealed by metagenomics and culture.</title>
        <authorList>
            <person name="Gilroy R."/>
            <person name="Ravi A."/>
            <person name="Getino M."/>
            <person name="Pursley I."/>
            <person name="Horton D.L."/>
            <person name="Alikhan N.F."/>
            <person name="Baker D."/>
            <person name="Gharbi K."/>
            <person name="Hall N."/>
            <person name="Watson M."/>
            <person name="Adriaenssens E.M."/>
            <person name="Foster-Nyarko E."/>
            <person name="Jarju S."/>
            <person name="Secka A."/>
            <person name="Antonio M."/>
            <person name="Oren A."/>
            <person name="Chaudhuri R.R."/>
            <person name="La Ragione R."/>
            <person name="Hildebrand F."/>
            <person name="Pallen M.J."/>
        </authorList>
    </citation>
    <scope>NUCLEOTIDE SEQUENCE</scope>
    <source>
        <strain evidence="3">ChiHjej13B12-4958</strain>
    </source>
</reference>
<comment type="similarity">
    <text evidence="1">Belongs to the universal stress protein A family.</text>
</comment>
<organism evidence="3 4">
    <name type="scientific">Candidatus Corynebacterium faecigallinarum</name>
    <dbReference type="NCBI Taxonomy" id="2838528"/>
    <lineage>
        <taxon>Bacteria</taxon>
        <taxon>Bacillati</taxon>
        <taxon>Actinomycetota</taxon>
        <taxon>Actinomycetes</taxon>
        <taxon>Mycobacteriales</taxon>
        <taxon>Corynebacteriaceae</taxon>
        <taxon>Corynebacterium</taxon>
    </lineage>
</organism>
<evidence type="ECO:0000313" key="4">
    <source>
        <dbReference type="Proteomes" id="UP000823858"/>
    </source>
</evidence>
<name>A0A9D2TPH8_9CORY</name>
<evidence type="ECO:0000256" key="1">
    <source>
        <dbReference type="ARBA" id="ARBA00008791"/>
    </source>
</evidence>
<proteinExistence type="inferred from homology"/>
<protein>
    <submittedName>
        <fullName evidence="3">Universal stress protein</fullName>
    </submittedName>
</protein>
<dbReference type="InterPro" id="IPR006015">
    <property type="entry name" value="Universal_stress_UspA"/>
</dbReference>